<name>A0ABX9AV57_9PSED</name>
<keyword evidence="1" id="KW-0472">Membrane</keyword>
<keyword evidence="1" id="KW-1133">Transmembrane helix</keyword>
<dbReference type="Proteomes" id="UP000825591">
    <property type="component" value="Chromosome"/>
</dbReference>
<sequence>MPLDTRATMQHYLLILSFLRVLRIDAQSPAIVSGFLLPVGKRMKPSTAWSLLAFAMALASYALHRDISANVFLGCVFIIQGLKRPDGSAQERRATFLAAALSAGILLFALWVLATGLDIRGPAPFRYKH</sequence>
<evidence type="ECO:0000313" key="3">
    <source>
        <dbReference type="Proteomes" id="UP000825591"/>
    </source>
</evidence>
<accession>A0ABX9AV57</accession>
<organism evidence="2 3">
    <name type="scientific">Pseudomonas mosselii</name>
    <dbReference type="NCBI Taxonomy" id="78327"/>
    <lineage>
        <taxon>Bacteria</taxon>
        <taxon>Pseudomonadati</taxon>
        <taxon>Pseudomonadota</taxon>
        <taxon>Gammaproteobacteria</taxon>
        <taxon>Pseudomonadales</taxon>
        <taxon>Pseudomonadaceae</taxon>
        <taxon>Pseudomonas</taxon>
    </lineage>
</organism>
<keyword evidence="3" id="KW-1185">Reference proteome</keyword>
<protein>
    <submittedName>
        <fullName evidence="2">Uncharacterized protein</fullName>
    </submittedName>
</protein>
<feature type="transmembrane region" description="Helical" evidence="1">
    <location>
        <begin position="94"/>
        <end position="114"/>
    </location>
</feature>
<dbReference type="RefSeq" id="WP_028691915.1">
    <property type="nucleotide sequence ID" value="NZ_CP081966.1"/>
</dbReference>
<gene>
    <name evidence="2" type="ORF">K5H97_14995</name>
</gene>
<evidence type="ECO:0000313" key="2">
    <source>
        <dbReference type="EMBL" id="QZP24150.1"/>
    </source>
</evidence>
<dbReference type="EMBL" id="CP081966">
    <property type="protein sequence ID" value="QZP24150.1"/>
    <property type="molecule type" value="Genomic_DNA"/>
</dbReference>
<evidence type="ECO:0000256" key="1">
    <source>
        <dbReference type="SAM" id="Phobius"/>
    </source>
</evidence>
<reference evidence="2 3" key="1">
    <citation type="submission" date="2021-08" db="EMBL/GenBank/DDBJ databases">
        <title>Bactericidal Effect of Pseudomonas oryziphila sp. nov., a novel Pseudomonas Species Against Xanthomonas oryzae Reduces Disease Severity of Bacterial Leaf Streak of Rice.</title>
        <authorList>
            <person name="Yang R."/>
            <person name="Li S."/>
            <person name="Li Y."/>
            <person name="Yan Y."/>
            <person name="Fang Y."/>
            <person name="Zou L."/>
            <person name="Chen G."/>
        </authorList>
    </citation>
    <scope>NUCLEOTIDE SEQUENCE [LARGE SCALE GENOMIC DNA]</scope>
    <source>
        <strain evidence="2 3">DSM 17497</strain>
    </source>
</reference>
<keyword evidence="1" id="KW-0812">Transmembrane</keyword>
<proteinExistence type="predicted"/>